<evidence type="ECO:0000256" key="3">
    <source>
        <dbReference type="SAM" id="Phobius"/>
    </source>
</evidence>
<feature type="transmembrane region" description="Helical" evidence="3">
    <location>
        <begin position="164"/>
        <end position="183"/>
    </location>
</feature>
<evidence type="ECO:0000313" key="4">
    <source>
        <dbReference type="EMBL" id="WWC92757.1"/>
    </source>
</evidence>
<evidence type="ECO:0000256" key="2">
    <source>
        <dbReference type="SAM" id="MobiDB-lite"/>
    </source>
</evidence>
<feature type="region of interest" description="Disordered" evidence="2">
    <location>
        <begin position="123"/>
        <end position="155"/>
    </location>
</feature>
<protein>
    <submittedName>
        <fullName evidence="4">Uncharacterized protein</fullName>
    </submittedName>
</protein>
<evidence type="ECO:0000256" key="1">
    <source>
        <dbReference type="SAM" id="Coils"/>
    </source>
</evidence>
<name>A0AAX4K7B1_9TREE</name>
<sequence length="481" mass="53028">MIFVFEPQNAIVTPPEGNSALNAQYLNNDPIYQEGLFTYTLTQGANIISPTPTINTGDIDMSSPTMMKAAGITVVPSSISSMIGNIDVDSTKNQDMMITRPANPIIPNATTLNSGLSASSTVTSSSSIPFSNPEISLAANGNEEASPSNNKSSSTTMQYNHTTLIVILILLCLSILAIGLWYFKKSRTRKIINNHLEDLENNVQEKRLSISKALTNSTQRRSWIKLNEEIINNNEFSKSSSTSPSPTATVFQDHQNEKADIIKQEKHDSILGTLTFPKPTQTYSLQQTQAYQIPPQVYDYNQSYVNKNTQIETILEEVQDNNNNRLSSSTYNLNKRNSTINYFPEPPSNIPLPPLPPTPQAQANTSDPEIGLATTTYLPASSSRSAVAVDAYPGRLLTGSGRDLAKISGDDIVDVVQQKIDSESDSPKRNSLPYVLPVQEAERTPRFISLSQMNHEKKSPDYRSPTESLYVIYKDRQSVVP</sequence>
<feature type="compositionally biased region" description="Pro residues" evidence="2">
    <location>
        <begin position="344"/>
        <end position="359"/>
    </location>
</feature>
<reference evidence="4 5" key="1">
    <citation type="submission" date="2024-01" db="EMBL/GenBank/DDBJ databases">
        <title>Comparative genomics of Cryptococcus and Kwoniella reveals pathogenesis evolution and contrasting modes of karyotype evolution via chromosome fusion or intercentromeric recombination.</title>
        <authorList>
            <person name="Coelho M.A."/>
            <person name="David-Palma M."/>
            <person name="Shea T."/>
            <person name="Bowers K."/>
            <person name="McGinley-Smith S."/>
            <person name="Mohammad A.W."/>
            <person name="Gnirke A."/>
            <person name="Yurkov A.M."/>
            <person name="Nowrousian M."/>
            <person name="Sun S."/>
            <person name="Cuomo C.A."/>
            <person name="Heitman J."/>
        </authorList>
    </citation>
    <scope>NUCLEOTIDE SEQUENCE [LARGE SCALE GENOMIC DNA]</scope>
    <source>
        <strain evidence="4 5">CBS 6074</strain>
    </source>
</reference>
<keyword evidence="1" id="KW-0175">Coiled coil</keyword>
<dbReference type="GeneID" id="91098384"/>
<keyword evidence="3" id="KW-1133">Transmembrane helix</keyword>
<feature type="region of interest" description="Disordered" evidence="2">
    <location>
        <begin position="344"/>
        <end position="367"/>
    </location>
</feature>
<dbReference type="EMBL" id="CP144108">
    <property type="protein sequence ID" value="WWC92757.1"/>
    <property type="molecule type" value="Genomic_DNA"/>
</dbReference>
<gene>
    <name evidence="4" type="ORF">L201_007716</name>
</gene>
<keyword evidence="5" id="KW-1185">Reference proteome</keyword>
<keyword evidence="3" id="KW-0472">Membrane</keyword>
<evidence type="ECO:0000313" key="5">
    <source>
        <dbReference type="Proteomes" id="UP001355207"/>
    </source>
</evidence>
<dbReference type="AlphaFoldDB" id="A0AAX4K7B1"/>
<organism evidence="4 5">
    <name type="scientific">Kwoniella dendrophila CBS 6074</name>
    <dbReference type="NCBI Taxonomy" id="1295534"/>
    <lineage>
        <taxon>Eukaryota</taxon>
        <taxon>Fungi</taxon>
        <taxon>Dikarya</taxon>
        <taxon>Basidiomycota</taxon>
        <taxon>Agaricomycotina</taxon>
        <taxon>Tremellomycetes</taxon>
        <taxon>Tremellales</taxon>
        <taxon>Cryptococcaceae</taxon>
        <taxon>Kwoniella</taxon>
    </lineage>
</organism>
<keyword evidence="3" id="KW-0812">Transmembrane</keyword>
<feature type="compositionally biased region" description="Low complexity" evidence="2">
    <location>
        <begin position="123"/>
        <end position="136"/>
    </location>
</feature>
<accession>A0AAX4K7B1</accession>
<dbReference type="RefSeq" id="XP_066079519.1">
    <property type="nucleotide sequence ID" value="XM_066223422.1"/>
</dbReference>
<dbReference type="Proteomes" id="UP001355207">
    <property type="component" value="Chromosome 11"/>
</dbReference>
<feature type="compositionally biased region" description="Polar residues" evidence="2">
    <location>
        <begin position="143"/>
        <end position="155"/>
    </location>
</feature>
<feature type="coiled-coil region" evidence="1">
    <location>
        <begin position="189"/>
        <end position="216"/>
    </location>
</feature>
<proteinExistence type="predicted"/>